<gene>
    <name evidence="2" type="ORF">METESE_33740</name>
</gene>
<dbReference type="AlphaFoldDB" id="A0AA48GSF2"/>
<proteinExistence type="predicted"/>
<evidence type="ECO:0000313" key="2">
    <source>
        <dbReference type="EMBL" id="BDU78416.1"/>
    </source>
</evidence>
<protein>
    <recommendedName>
        <fullName evidence="1">DNA primase/polymerase bifunctional N-terminal domain-containing protein</fullName>
    </recommendedName>
</protein>
<organism evidence="2 3">
    <name type="scientific">Mesoterricola sediminis</name>
    <dbReference type="NCBI Taxonomy" id="2927980"/>
    <lineage>
        <taxon>Bacteria</taxon>
        <taxon>Pseudomonadati</taxon>
        <taxon>Acidobacteriota</taxon>
        <taxon>Holophagae</taxon>
        <taxon>Holophagales</taxon>
        <taxon>Holophagaceae</taxon>
        <taxon>Mesoterricola</taxon>
    </lineage>
</organism>
<name>A0AA48GSF2_9BACT</name>
<feature type="domain" description="DNA primase/polymerase bifunctional N-terminal" evidence="1">
    <location>
        <begin position="51"/>
        <end position="159"/>
    </location>
</feature>
<accession>A0AA48GSF2</accession>
<dbReference type="KEGG" id="msea:METESE_33740"/>
<dbReference type="InterPro" id="IPR015330">
    <property type="entry name" value="DNA_primase/pol_bifunc_N"/>
</dbReference>
<evidence type="ECO:0000313" key="3">
    <source>
        <dbReference type="Proteomes" id="UP001228113"/>
    </source>
</evidence>
<reference evidence="2" key="1">
    <citation type="journal article" date="2023" name="Int. J. Syst. Evol. Microbiol.">
        <title>Mesoterricola silvestris gen. nov., sp. nov., Mesoterricola sediminis sp. nov., Geothrix oryzae sp. nov., Geothrix edaphica sp. nov., Geothrix rubra sp. nov., and Geothrix limicola sp. nov., six novel members of Acidobacteriota isolated from soils.</title>
        <authorList>
            <person name="Itoh H."/>
            <person name="Sugisawa Y."/>
            <person name="Mise K."/>
            <person name="Xu Z."/>
            <person name="Kuniyasu M."/>
            <person name="Ushijima N."/>
            <person name="Kawano K."/>
            <person name="Kobayashi E."/>
            <person name="Shiratori Y."/>
            <person name="Masuda Y."/>
            <person name="Senoo K."/>
        </authorList>
    </citation>
    <scope>NUCLEOTIDE SEQUENCE</scope>
    <source>
        <strain evidence="2">W786</strain>
    </source>
</reference>
<keyword evidence="3" id="KW-1185">Reference proteome</keyword>
<dbReference type="Pfam" id="PF09250">
    <property type="entry name" value="Prim-Pol"/>
    <property type="match status" value="1"/>
</dbReference>
<dbReference type="Proteomes" id="UP001228113">
    <property type="component" value="Chromosome"/>
</dbReference>
<evidence type="ECO:0000259" key="1">
    <source>
        <dbReference type="Pfam" id="PF09250"/>
    </source>
</evidence>
<dbReference type="EMBL" id="AP027081">
    <property type="protein sequence ID" value="BDU78416.1"/>
    <property type="molecule type" value="Genomic_DNA"/>
</dbReference>
<sequence>MNSMDLDYLEGLASFNVVFTKVFPDTKHTTRTWDYFENLHESLGESRLDYVDTWLRQGYGVGYLLRGGLAAVDADGPETVQRILDFEDREVYIHLPKVQTPSGGVHAHFRHPSDIDMTRLKNHVCHPYEDDEKVPWDFKLNSRTMLMAPGTIMSKGSYRAGIWLPPPTFDVRFLAPELEIYRDIRPFLRNTRSLEDRMMGAMGYLEHRAPIAIKGLGRRAVLRRVAEHVVGWYDLDPHLALYFMTTTTAGSNEIGESIMHIAWNARCLDSDGKKLPWTRKELLDALYDALDAAPAYGILMYEKAQAKAQARQKAAEFIEVLTYLPEPHGVITIASEPLHSLFLEFSGVQADAYHKSELGMELNIAMAEGRLPFVKQERTSRSRFYVGMDERTIRYAIGVFEQRRKGVALAS</sequence>